<evidence type="ECO:0000313" key="3">
    <source>
        <dbReference type="Proteomes" id="UP000238071"/>
    </source>
</evidence>
<organism evidence="2 3">
    <name type="scientific">Methylobacter tundripaludum</name>
    <dbReference type="NCBI Taxonomy" id="173365"/>
    <lineage>
        <taxon>Bacteria</taxon>
        <taxon>Pseudomonadati</taxon>
        <taxon>Pseudomonadota</taxon>
        <taxon>Gammaproteobacteria</taxon>
        <taxon>Methylococcales</taxon>
        <taxon>Methylococcaceae</taxon>
        <taxon>Methylobacter</taxon>
    </lineage>
</organism>
<comment type="caution">
    <text evidence="2">The sequence shown here is derived from an EMBL/GenBank/DDBJ whole genome shotgun (WGS) entry which is preliminary data.</text>
</comment>
<keyword evidence="3" id="KW-1185">Reference proteome</keyword>
<accession>A0A2S6GJK7</accession>
<proteinExistence type="predicted"/>
<name>A0A2S6GJK7_9GAMM</name>
<keyword evidence="1" id="KW-0472">Membrane</keyword>
<keyword evidence="1" id="KW-1133">Transmembrane helix</keyword>
<dbReference type="InterPro" id="IPR005625">
    <property type="entry name" value="PepSY-ass_TM"/>
</dbReference>
<dbReference type="Pfam" id="PF03929">
    <property type="entry name" value="PepSY_TM"/>
    <property type="match status" value="1"/>
</dbReference>
<gene>
    <name evidence="2" type="ORF">B0F88_12124</name>
</gene>
<dbReference type="PANTHER" id="PTHR34219">
    <property type="entry name" value="IRON-REGULATED INNER MEMBRANE PROTEIN-RELATED"/>
    <property type="match status" value="1"/>
</dbReference>
<sequence length="238" mass="26456">MSESKPSFLHDLFLKHAHEVNAFIRGRGPREQDVDDIMQEFFFAVVASSQPGNPHQPASLSVPNTLIDFVFKLHYALLIKPHDVSTVAVGLSGALLMISVLTGLIVWWPLTGRWRQALTVKPKSGGIRCNYDLHKVFGSYTALVMLPVLFSGIYMVLPHNVVPVLELFSPVTYRYWFHSTPPTGNAQAIGMDQAVAIARQRYPAGRTLFTVLPNRPKPIPYARMASMRPVACCSGVAW</sequence>
<dbReference type="AlphaFoldDB" id="A0A2S6GJK7"/>
<protein>
    <submittedName>
        <fullName evidence="2">PepSY-associated transmembrane protein</fullName>
    </submittedName>
</protein>
<feature type="transmembrane region" description="Helical" evidence="1">
    <location>
        <begin position="87"/>
        <end position="108"/>
    </location>
</feature>
<feature type="transmembrane region" description="Helical" evidence="1">
    <location>
        <begin position="137"/>
        <end position="157"/>
    </location>
</feature>
<dbReference type="Proteomes" id="UP000238071">
    <property type="component" value="Unassembled WGS sequence"/>
</dbReference>
<dbReference type="EMBL" id="PTIY01000021">
    <property type="protein sequence ID" value="PPK65336.1"/>
    <property type="molecule type" value="Genomic_DNA"/>
</dbReference>
<evidence type="ECO:0000256" key="1">
    <source>
        <dbReference type="SAM" id="Phobius"/>
    </source>
</evidence>
<keyword evidence="1 2" id="KW-0812">Transmembrane</keyword>
<evidence type="ECO:0000313" key="2">
    <source>
        <dbReference type="EMBL" id="PPK65336.1"/>
    </source>
</evidence>
<reference evidence="2 3" key="1">
    <citation type="submission" date="2018-02" db="EMBL/GenBank/DDBJ databases">
        <title>Subsurface microbial communities from deep shales in Ohio and West Virginia, USA.</title>
        <authorList>
            <person name="Wrighton K."/>
        </authorList>
    </citation>
    <scope>NUCLEOTIDE SEQUENCE [LARGE SCALE GENOMIC DNA]</scope>
    <source>
        <strain evidence="2 3">OWC-G53F</strain>
    </source>
</reference>